<dbReference type="eggNOG" id="COG4962">
    <property type="taxonomic scope" value="Bacteria"/>
</dbReference>
<proteinExistence type="inferred from homology"/>
<evidence type="ECO:0000313" key="4">
    <source>
        <dbReference type="Proteomes" id="UP000000263"/>
    </source>
</evidence>
<accession>A7NJ35</accession>
<dbReference type="STRING" id="383372.Rcas_1406"/>
<dbReference type="InterPro" id="IPR050921">
    <property type="entry name" value="T4SS_GSP_E_ATPase"/>
</dbReference>
<dbReference type="Pfam" id="PF00437">
    <property type="entry name" value="T2SSE"/>
    <property type="match status" value="1"/>
</dbReference>
<reference evidence="3 4" key="1">
    <citation type="submission" date="2007-08" db="EMBL/GenBank/DDBJ databases">
        <title>Complete sequence of Roseiflexus castenholzii DSM 13941.</title>
        <authorList>
            <consortium name="US DOE Joint Genome Institute"/>
            <person name="Copeland A."/>
            <person name="Lucas S."/>
            <person name="Lapidus A."/>
            <person name="Barry K."/>
            <person name="Glavina del Rio T."/>
            <person name="Dalin E."/>
            <person name="Tice H."/>
            <person name="Pitluck S."/>
            <person name="Thompson L.S."/>
            <person name="Brettin T."/>
            <person name="Bruce D."/>
            <person name="Detter J.C."/>
            <person name="Han C."/>
            <person name="Tapia R."/>
            <person name="Schmutz J."/>
            <person name="Larimer F."/>
            <person name="Land M."/>
            <person name="Hauser L."/>
            <person name="Kyrpides N."/>
            <person name="Mikhailova N."/>
            <person name="Bryant D.A."/>
            <person name="Hanada S."/>
            <person name="Tsukatani Y."/>
            <person name="Richardson P."/>
        </authorList>
    </citation>
    <scope>NUCLEOTIDE SEQUENCE [LARGE SCALE GENOMIC DNA]</scope>
    <source>
        <strain evidence="4">DSM 13941 / HLO8</strain>
    </source>
</reference>
<dbReference type="InterPro" id="IPR001482">
    <property type="entry name" value="T2SS/T4SS_dom"/>
</dbReference>
<dbReference type="PANTHER" id="PTHR30486">
    <property type="entry name" value="TWITCHING MOTILITY PROTEIN PILT"/>
    <property type="match status" value="1"/>
</dbReference>
<gene>
    <name evidence="3" type="ordered locus">Rcas_1406</name>
</gene>
<organism evidence="3 4">
    <name type="scientific">Roseiflexus castenholzii (strain DSM 13941 / HLO8)</name>
    <dbReference type="NCBI Taxonomy" id="383372"/>
    <lineage>
        <taxon>Bacteria</taxon>
        <taxon>Bacillati</taxon>
        <taxon>Chloroflexota</taxon>
        <taxon>Chloroflexia</taxon>
        <taxon>Chloroflexales</taxon>
        <taxon>Roseiflexineae</taxon>
        <taxon>Roseiflexaceae</taxon>
        <taxon>Roseiflexus</taxon>
    </lineage>
</organism>
<dbReference type="EMBL" id="CP000804">
    <property type="protein sequence ID" value="ABU57501.1"/>
    <property type="molecule type" value="Genomic_DNA"/>
</dbReference>
<dbReference type="RefSeq" id="WP_012119930.1">
    <property type="nucleotide sequence ID" value="NC_009767.1"/>
</dbReference>
<dbReference type="Proteomes" id="UP000000263">
    <property type="component" value="Chromosome"/>
</dbReference>
<comment type="similarity">
    <text evidence="1">Belongs to the GSP E family.</text>
</comment>
<dbReference type="InterPro" id="IPR027417">
    <property type="entry name" value="P-loop_NTPase"/>
</dbReference>
<evidence type="ECO:0000259" key="2">
    <source>
        <dbReference type="Pfam" id="PF00437"/>
    </source>
</evidence>
<dbReference type="KEGG" id="rca:Rcas_1406"/>
<dbReference type="AlphaFoldDB" id="A7NJ35"/>
<evidence type="ECO:0000256" key="1">
    <source>
        <dbReference type="ARBA" id="ARBA00006611"/>
    </source>
</evidence>
<dbReference type="Gene3D" id="3.40.50.300">
    <property type="entry name" value="P-loop containing nucleotide triphosphate hydrolases"/>
    <property type="match status" value="1"/>
</dbReference>
<dbReference type="GO" id="GO:0016887">
    <property type="term" value="F:ATP hydrolysis activity"/>
    <property type="evidence" value="ECO:0007669"/>
    <property type="project" value="InterPro"/>
</dbReference>
<feature type="domain" description="Bacterial type II secretion system protein E" evidence="2">
    <location>
        <begin position="149"/>
        <end position="336"/>
    </location>
</feature>
<dbReference type="HOGENOM" id="CLU_679423_0_0_0"/>
<keyword evidence="4" id="KW-1185">Reference proteome</keyword>
<protein>
    <submittedName>
        <fullName evidence="3">Type II secretion system protein E</fullName>
    </submittedName>
</protein>
<dbReference type="SUPFAM" id="SSF52540">
    <property type="entry name" value="P-loop containing nucleoside triphosphate hydrolases"/>
    <property type="match status" value="1"/>
</dbReference>
<sequence length="418" mass="45615">MDGLFVAKNGQENEMLSLEEHRKGVSDAPATPEERLAELRFCQQTGRLRDWQRPIAETMRRAGLGNGYAIAEWSAIAWYGPLDSWLHPGSRVSDMFIDGPDHAMVVVEDGNRTDTGIRVCDEWLRWTQRQLALRAGFVTADHPDDWRSDDGRVVHALYGTADQRLRFAITRPPYTPDGATVAVRVLPARWQTIDDLVQQETGVLPREAAELLLEAIRRGVTLLIAGGAGSGKTTLTAALLQAIAAEKRIIIIEDARELPLPPYGMAVEVLRSRSSFAGCVRLTLRQRPDLIVLGEVRGPEALAMLEAAATGHPGICTIHAPDALTALRNLERFATLDGLASPGIVRGLMTSGAAPLIALHIGTYGGRRRVGQIIEVIVTSGSQAGETLPHNTLFAFNPATNRLERKYPVQGAWGKGRL</sequence>
<name>A7NJ35_ROSCS</name>
<evidence type="ECO:0000313" key="3">
    <source>
        <dbReference type="EMBL" id="ABU57501.1"/>
    </source>
</evidence>
<dbReference type="PANTHER" id="PTHR30486:SF6">
    <property type="entry name" value="TYPE IV PILUS RETRACTATION ATPASE PILT"/>
    <property type="match status" value="1"/>
</dbReference>